<dbReference type="Proteomes" id="UP000530403">
    <property type="component" value="Unassembled WGS sequence"/>
</dbReference>
<evidence type="ECO:0000313" key="1">
    <source>
        <dbReference type="EMBL" id="GFN00721.1"/>
    </source>
</evidence>
<dbReference type="AlphaFoldDB" id="A0A7J0CDX5"/>
<dbReference type="Proteomes" id="UP000498980">
    <property type="component" value="Unassembled WGS sequence"/>
</dbReference>
<evidence type="ECO:0000313" key="4">
    <source>
        <dbReference type="Proteomes" id="UP000530403"/>
    </source>
</evidence>
<reference evidence="2 4" key="2">
    <citation type="submission" date="2020-07" db="EMBL/GenBank/DDBJ databases">
        <title>Sequencing the genomes of 1000 actinobacteria strains.</title>
        <authorList>
            <person name="Klenk H.-P."/>
        </authorList>
    </citation>
    <scope>NUCLEOTIDE SEQUENCE [LARGE SCALE GENOMIC DNA]</scope>
    <source>
        <strain evidence="2 4">DSM 41455</strain>
    </source>
</reference>
<keyword evidence="3" id="KW-1185">Reference proteome</keyword>
<evidence type="ECO:0000313" key="3">
    <source>
        <dbReference type="Proteomes" id="UP000498980"/>
    </source>
</evidence>
<accession>A0A7J0CDX5</accession>
<evidence type="ECO:0000313" key="2">
    <source>
        <dbReference type="EMBL" id="NYE44207.1"/>
    </source>
</evidence>
<reference evidence="1 3" key="1">
    <citation type="submission" date="2020-05" db="EMBL/GenBank/DDBJ databases">
        <title>Whole genome shotgun sequence of Streptomyces fulvorobeus NBRC 15897.</title>
        <authorList>
            <person name="Komaki H."/>
            <person name="Tamura T."/>
        </authorList>
    </citation>
    <scope>NUCLEOTIDE SEQUENCE [LARGE SCALE GENOMIC DNA]</scope>
    <source>
        <strain evidence="1 3">NBRC 15897</strain>
    </source>
</reference>
<proteinExistence type="predicted"/>
<name>A0A7J0CDX5_9ACTN</name>
<dbReference type="EMBL" id="BLWC01000001">
    <property type="protein sequence ID" value="GFN00721.1"/>
    <property type="molecule type" value="Genomic_DNA"/>
</dbReference>
<organism evidence="1 3">
    <name type="scientific">Streptomyces fulvorobeus</name>
    <dbReference type="NCBI Taxonomy" id="284028"/>
    <lineage>
        <taxon>Bacteria</taxon>
        <taxon>Bacillati</taxon>
        <taxon>Actinomycetota</taxon>
        <taxon>Actinomycetes</taxon>
        <taxon>Kitasatosporales</taxon>
        <taxon>Streptomycetaceae</taxon>
        <taxon>Streptomyces</taxon>
    </lineage>
</organism>
<dbReference type="EMBL" id="JACCCF010000001">
    <property type="protein sequence ID" value="NYE44207.1"/>
    <property type="molecule type" value="Genomic_DNA"/>
</dbReference>
<dbReference type="RefSeq" id="WP_173316945.1">
    <property type="nucleotide sequence ID" value="NZ_BAAAUE010000022.1"/>
</dbReference>
<sequence length="194" mass="21013">MPATDGYGQAVQYPVLSDAPNMENAFQTAVNGIVSHSVLRFANSNERSATLTGQFKAVPGMISYLIAEDRWDRFDGDKVWRPMTPGAWKPLTFASGYTAFGGSPGYRIVNGSVELRGAFQRTSGSNFTQDSEIYAFTLPTEARPSTARSFVASATYNGGGHSARLVARTDGAVVYIIGHSANFIYLDSVRYSLD</sequence>
<protein>
    <submittedName>
        <fullName evidence="1">Uncharacterized protein</fullName>
    </submittedName>
</protein>
<gene>
    <name evidence="2" type="ORF">HEB29_005218</name>
    <name evidence="1" type="ORF">Sfulv_55310</name>
</gene>
<comment type="caution">
    <text evidence="1">The sequence shown here is derived from an EMBL/GenBank/DDBJ whole genome shotgun (WGS) entry which is preliminary data.</text>
</comment>